<reference evidence="4" key="1">
    <citation type="submission" date="2023-03" db="EMBL/GenBank/DDBJ databases">
        <title>Massive genome expansion in bonnet fungi (Mycena s.s.) driven by repeated elements and novel gene families across ecological guilds.</title>
        <authorList>
            <consortium name="Lawrence Berkeley National Laboratory"/>
            <person name="Harder C.B."/>
            <person name="Miyauchi S."/>
            <person name="Viragh M."/>
            <person name="Kuo A."/>
            <person name="Thoen E."/>
            <person name="Andreopoulos B."/>
            <person name="Lu D."/>
            <person name="Skrede I."/>
            <person name="Drula E."/>
            <person name="Henrissat B."/>
            <person name="Morin E."/>
            <person name="Kohler A."/>
            <person name="Barry K."/>
            <person name="LaButti K."/>
            <person name="Morin E."/>
            <person name="Salamov A."/>
            <person name="Lipzen A."/>
            <person name="Mereny Z."/>
            <person name="Hegedus B."/>
            <person name="Baldrian P."/>
            <person name="Stursova M."/>
            <person name="Weitz H."/>
            <person name="Taylor A."/>
            <person name="Grigoriev I.V."/>
            <person name="Nagy L.G."/>
            <person name="Martin F."/>
            <person name="Kauserud H."/>
        </authorList>
    </citation>
    <scope>NUCLEOTIDE SEQUENCE</scope>
    <source>
        <strain evidence="4">9284</strain>
    </source>
</reference>
<evidence type="ECO:0000256" key="2">
    <source>
        <dbReference type="SAM" id="Phobius"/>
    </source>
</evidence>
<keyword evidence="5" id="KW-1185">Reference proteome</keyword>
<keyword evidence="2" id="KW-0812">Transmembrane</keyword>
<keyword evidence="2" id="KW-0472">Membrane</keyword>
<feature type="transmembrane region" description="Helical" evidence="2">
    <location>
        <begin position="188"/>
        <end position="210"/>
    </location>
</feature>
<evidence type="ECO:0000313" key="5">
    <source>
        <dbReference type="Proteomes" id="UP001221142"/>
    </source>
</evidence>
<gene>
    <name evidence="4" type="ORF">FB45DRAFT_538441</name>
</gene>
<accession>A0AAD7FL00</accession>
<feature type="chain" id="PRO_5042260484" description="Transmembrane protein" evidence="3">
    <location>
        <begin position="20"/>
        <end position="278"/>
    </location>
</feature>
<evidence type="ECO:0008006" key="6">
    <source>
        <dbReference type="Google" id="ProtNLM"/>
    </source>
</evidence>
<dbReference type="EMBL" id="JARKIF010000009">
    <property type="protein sequence ID" value="KAJ7630564.1"/>
    <property type="molecule type" value="Genomic_DNA"/>
</dbReference>
<evidence type="ECO:0000313" key="4">
    <source>
        <dbReference type="EMBL" id="KAJ7630564.1"/>
    </source>
</evidence>
<feature type="compositionally biased region" description="Polar residues" evidence="1">
    <location>
        <begin position="53"/>
        <end position="68"/>
    </location>
</feature>
<organism evidence="4 5">
    <name type="scientific">Roridomyces roridus</name>
    <dbReference type="NCBI Taxonomy" id="1738132"/>
    <lineage>
        <taxon>Eukaryota</taxon>
        <taxon>Fungi</taxon>
        <taxon>Dikarya</taxon>
        <taxon>Basidiomycota</taxon>
        <taxon>Agaricomycotina</taxon>
        <taxon>Agaricomycetes</taxon>
        <taxon>Agaricomycetidae</taxon>
        <taxon>Agaricales</taxon>
        <taxon>Marasmiineae</taxon>
        <taxon>Mycenaceae</taxon>
        <taxon>Roridomyces</taxon>
    </lineage>
</organism>
<evidence type="ECO:0000256" key="3">
    <source>
        <dbReference type="SAM" id="SignalP"/>
    </source>
</evidence>
<dbReference type="AlphaFoldDB" id="A0AAD7FL00"/>
<sequence length="278" mass="30365">MPPFHFFRGLFFWINAAKAVLVNVTVDGTAGDPGAFVVYTPPDAWNNGPDSLDGTSHESTFSTNDTHPSVPPTASVSFYGSAVYVFCTLSRSSDADMTFYIDSVPTSTFNSRGIGSTGYDYGVPVYSNTTLAMGMHNLTLQNGHVNGDQSLLILDSIVYTYDDGRQVDAPESGITSTAAVMNSRRTTLAVVAALVAAFVLILIGLAVFLYRRRRHRREIYARYMPNGSISAFPTFLTPNVMAPSRVYAGTTHRPYADPDPSQTSIQRPQRWEHVAAVR</sequence>
<dbReference type="Gene3D" id="2.60.120.260">
    <property type="entry name" value="Galactose-binding domain-like"/>
    <property type="match status" value="1"/>
</dbReference>
<protein>
    <recommendedName>
        <fullName evidence="6">Transmembrane protein</fullName>
    </recommendedName>
</protein>
<name>A0AAD7FL00_9AGAR</name>
<feature type="region of interest" description="Disordered" evidence="1">
    <location>
        <begin position="47"/>
        <end position="68"/>
    </location>
</feature>
<evidence type="ECO:0000256" key="1">
    <source>
        <dbReference type="SAM" id="MobiDB-lite"/>
    </source>
</evidence>
<keyword evidence="2" id="KW-1133">Transmembrane helix</keyword>
<proteinExistence type="predicted"/>
<dbReference type="Proteomes" id="UP001221142">
    <property type="component" value="Unassembled WGS sequence"/>
</dbReference>
<feature type="signal peptide" evidence="3">
    <location>
        <begin position="1"/>
        <end position="19"/>
    </location>
</feature>
<keyword evidence="3" id="KW-0732">Signal</keyword>
<comment type="caution">
    <text evidence="4">The sequence shown here is derived from an EMBL/GenBank/DDBJ whole genome shotgun (WGS) entry which is preliminary data.</text>
</comment>